<gene>
    <name evidence="5" type="ORF">BASA50_004892</name>
</gene>
<feature type="compositionally biased region" description="Polar residues" evidence="1">
    <location>
        <begin position="592"/>
        <end position="607"/>
    </location>
</feature>
<feature type="domain" description="EGF-like" evidence="3 4">
    <location>
        <begin position="505"/>
        <end position="516"/>
    </location>
</feature>
<keyword evidence="6" id="KW-1185">Reference proteome</keyword>
<feature type="region of interest" description="Disordered" evidence="1">
    <location>
        <begin position="380"/>
        <end position="409"/>
    </location>
</feature>
<name>A0ABQ8FE98_9FUNG</name>
<reference evidence="5 6" key="1">
    <citation type="submission" date="2021-02" db="EMBL/GenBank/DDBJ databases">
        <title>Variation within the Batrachochytrium salamandrivorans European outbreak.</title>
        <authorList>
            <person name="Kelly M."/>
            <person name="Pasmans F."/>
            <person name="Shea T.P."/>
            <person name="Munoz J.F."/>
            <person name="Carranza S."/>
            <person name="Cuomo C.A."/>
            <person name="Martel A."/>
        </authorList>
    </citation>
    <scope>NUCLEOTIDE SEQUENCE [LARGE SCALE GENOMIC DNA]</scope>
    <source>
        <strain evidence="5 6">AMFP18/2</strain>
    </source>
</reference>
<feature type="region of interest" description="Disordered" evidence="1">
    <location>
        <begin position="552"/>
        <end position="574"/>
    </location>
</feature>
<dbReference type="Proteomes" id="UP001648503">
    <property type="component" value="Unassembled WGS sequence"/>
</dbReference>
<organism evidence="5 6">
    <name type="scientific">Batrachochytrium salamandrivorans</name>
    <dbReference type="NCBI Taxonomy" id="1357716"/>
    <lineage>
        <taxon>Eukaryota</taxon>
        <taxon>Fungi</taxon>
        <taxon>Fungi incertae sedis</taxon>
        <taxon>Chytridiomycota</taxon>
        <taxon>Chytridiomycota incertae sedis</taxon>
        <taxon>Chytridiomycetes</taxon>
        <taxon>Rhizophydiales</taxon>
        <taxon>Rhizophydiales incertae sedis</taxon>
        <taxon>Batrachochytrium</taxon>
    </lineage>
</organism>
<evidence type="ECO:0000256" key="2">
    <source>
        <dbReference type="SAM" id="SignalP"/>
    </source>
</evidence>
<dbReference type="PROSITE" id="PS00022">
    <property type="entry name" value="EGF_1"/>
    <property type="match status" value="1"/>
</dbReference>
<dbReference type="EMBL" id="JAFCIX010000183">
    <property type="protein sequence ID" value="KAH6596824.1"/>
    <property type="molecule type" value="Genomic_DNA"/>
</dbReference>
<evidence type="ECO:0000313" key="5">
    <source>
        <dbReference type="EMBL" id="KAH6596824.1"/>
    </source>
</evidence>
<feature type="compositionally biased region" description="Low complexity" evidence="1">
    <location>
        <begin position="555"/>
        <end position="574"/>
    </location>
</feature>
<comment type="caution">
    <text evidence="5">The sequence shown here is derived from an EMBL/GenBank/DDBJ whole genome shotgun (WGS) entry which is preliminary data.</text>
</comment>
<feature type="region of interest" description="Disordered" evidence="1">
    <location>
        <begin position="592"/>
        <end position="611"/>
    </location>
</feature>
<feature type="chain" id="PRO_5047440834" description="EGF-like domain-containing protein" evidence="2">
    <location>
        <begin position="21"/>
        <end position="810"/>
    </location>
</feature>
<dbReference type="InterPro" id="IPR000742">
    <property type="entry name" value="EGF"/>
</dbReference>
<accession>A0ABQ8FE98</accession>
<dbReference type="PROSITE" id="PS01186">
    <property type="entry name" value="EGF_2"/>
    <property type="match status" value="1"/>
</dbReference>
<keyword evidence="2" id="KW-0732">Signal</keyword>
<protein>
    <recommendedName>
        <fullName evidence="3 4">EGF-like domain-containing protein</fullName>
    </recommendedName>
</protein>
<evidence type="ECO:0000259" key="3">
    <source>
        <dbReference type="PROSITE" id="PS00022"/>
    </source>
</evidence>
<feature type="region of interest" description="Disordered" evidence="1">
    <location>
        <begin position="322"/>
        <end position="350"/>
    </location>
</feature>
<feature type="signal peptide" evidence="2">
    <location>
        <begin position="1"/>
        <end position="20"/>
    </location>
</feature>
<evidence type="ECO:0000256" key="1">
    <source>
        <dbReference type="SAM" id="MobiDB-lite"/>
    </source>
</evidence>
<evidence type="ECO:0000259" key="4">
    <source>
        <dbReference type="PROSITE" id="PS01186"/>
    </source>
</evidence>
<sequence>MLSRLIVTFLCAAAIGSVSGAFLTFDPAPVVLKDADISTSVSVRLNSKPTEEVTVYFENPSIFMSTCMIVFNSNNWNVPHPISVMSVPPLLESPDPRKQPESNSELRAKAVTVGTLPADLSSTNVLKITQASKDLFYCSIGDNILTTYNGLAVSFSKPGWYQMVSTGDLEVQILWGECGEKRPCFPAVVFRYGPTVMSLNTRGPVKGVGEYSMTQVTQTTNALQYTSGLKPGLHRTTFPCGSRLNIEVANKNGIVALFVNLALVGGYTSPRGFCNKPRPVSPDNGLIGSDGKSYSLANAQETDAFIDSWGIKDADVLTNPDARRSIPPLQQPGTICKFPEKPQPKPVVPVPTTATTTAAITTTTTAATTIAATTTGTTTVTTTGTTTSTTATAPYSASTSPSTTSSTSTIYPLPPAPSGCNTIVPAESYIQSCILDAQASGSYVLSDKVKQTYLDKCHTLTDDMILDPTKEVINQGTKIRKECGFGNGTCINSCSGKGTCTNFGCACSPGFSGVDCSMDLTKANQYDQSVNKYRINVNITVVQEQMEQHSKLPGSVPYATSAPSVPSVPSVHSTPSVDQSLASFVGSLPKPSTVSPHIAEESQSPSPDSYDDFQKPILSSAISLGSLHMVSAAAVVITSVTSYLSYPVHVLANTTSQTKRQSSNDTRFALMETLRTCGDSASLQKYVTRQLLDTSGFFKDPSFDQSRAHGTRYLMLARMDALWTARKAIQIGILVDTHPFSVDHCILCNQQLLSTSIAHLVVECEQVTGHRIQSGLVPAIQKSRLRLLGRSTRSRCGECIYLAPRWSLKW</sequence>
<evidence type="ECO:0000313" key="6">
    <source>
        <dbReference type="Proteomes" id="UP001648503"/>
    </source>
</evidence>
<proteinExistence type="predicted"/>
<dbReference type="CDD" id="cd00054">
    <property type="entry name" value="EGF_CA"/>
    <property type="match status" value="1"/>
</dbReference>